<dbReference type="EMBL" id="CP086322">
    <property type="protein sequence ID" value="UQA94968.1"/>
    <property type="molecule type" value="Genomic_DNA"/>
</dbReference>
<dbReference type="Proteomes" id="UP000830115">
    <property type="component" value="Chromosome"/>
</dbReference>
<proteinExistence type="predicted"/>
<dbReference type="InterPro" id="IPR007278">
    <property type="entry name" value="DUF397"/>
</dbReference>
<feature type="domain" description="DUF397" evidence="1">
    <location>
        <begin position="5"/>
        <end position="58"/>
    </location>
</feature>
<organism evidence="2 3">
    <name type="scientific">Streptomyces halobius</name>
    <dbReference type="NCBI Taxonomy" id="2879846"/>
    <lineage>
        <taxon>Bacteria</taxon>
        <taxon>Bacillati</taxon>
        <taxon>Actinomycetota</taxon>
        <taxon>Actinomycetes</taxon>
        <taxon>Kitasatosporales</taxon>
        <taxon>Streptomycetaceae</taxon>
        <taxon>Streptomyces</taxon>
    </lineage>
</organism>
<accession>A0ABY4MC09</accession>
<name>A0ABY4MC09_9ACTN</name>
<protein>
    <submittedName>
        <fullName evidence="2">DUF397 domain-containing protein</fullName>
    </submittedName>
</protein>
<evidence type="ECO:0000313" key="3">
    <source>
        <dbReference type="Proteomes" id="UP000830115"/>
    </source>
</evidence>
<evidence type="ECO:0000313" key="2">
    <source>
        <dbReference type="EMBL" id="UQA94968.1"/>
    </source>
</evidence>
<reference evidence="2" key="1">
    <citation type="submission" date="2021-10" db="EMBL/GenBank/DDBJ databases">
        <title>Streptomyces nigrumlapis sp.nov.,an antimicrobial producing actinobacterium isolated from Black Gobi rocks.</title>
        <authorList>
            <person name="Wen Y."/>
            <person name="Zhang W."/>
            <person name="Liu X.G."/>
        </authorList>
    </citation>
    <scope>NUCLEOTIDE SEQUENCE</scope>
    <source>
        <strain evidence="2">ST13-2-2</strain>
    </source>
</reference>
<gene>
    <name evidence="2" type="ORF">K9S39_26715</name>
</gene>
<keyword evidence="3" id="KW-1185">Reference proteome</keyword>
<dbReference type="RefSeq" id="WP_248865822.1">
    <property type="nucleotide sequence ID" value="NZ_CP086322.1"/>
</dbReference>
<dbReference type="Pfam" id="PF04149">
    <property type="entry name" value="DUF397"/>
    <property type="match status" value="1"/>
</dbReference>
<sequence>MSEVLAWQKSSFSEGEEGPDCVELATLDRTLLLRESEIPARALSATPTGLAALIRHIRGEAE</sequence>
<evidence type="ECO:0000259" key="1">
    <source>
        <dbReference type="Pfam" id="PF04149"/>
    </source>
</evidence>